<evidence type="ECO:0000313" key="1">
    <source>
        <dbReference type="EMBL" id="KTC92160.1"/>
    </source>
</evidence>
<keyword evidence="3" id="KW-1185">Reference proteome</keyword>
<dbReference type="STRING" id="28085.Lcin_0939"/>
<evidence type="ECO:0000313" key="4">
    <source>
        <dbReference type="Proteomes" id="UP000255316"/>
    </source>
</evidence>
<accession>A0A378IEX7</accession>
<dbReference type="OrthoDB" id="5649392at2"/>
<reference evidence="1 3" key="1">
    <citation type="submission" date="2015-11" db="EMBL/GenBank/DDBJ databases">
        <title>Genomic analysis of 38 Legionella species identifies large and diverse effector repertoires.</title>
        <authorList>
            <person name="Burstein D."/>
            <person name="Amaro F."/>
            <person name="Zusman T."/>
            <person name="Lifshitz Z."/>
            <person name="Cohen O."/>
            <person name="Gilbert J.A."/>
            <person name="Pupko T."/>
            <person name="Shuman H.A."/>
            <person name="Segal G."/>
        </authorList>
    </citation>
    <scope>NUCLEOTIDE SEQUENCE [LARGE SCALE GENOMIC DNA]</scope>
    <source>
        <strain evidence="1 3">CDC#72-OH-14</strain>
    </source>
</reference>
<proteinExistence type="predicted"/>
<dbReference type="Proteomes" id="UP000255316">
    <property type="component" value="Unassembled WGS sequence"/>
</dbReference>
<dbReference type="RefSeq" id="WP_058464142.1">
    <property type="nucleotide sequence ID" value="NZ_CAAAHQ010000013.1"/>
</dbReference>
<dbReference type="EMBL" id="UGNX01000001">
    <property type="protein sequence ID" value="STX33536.1"/>
    <property type="molecule type" value="Genomic_DNA"/>
</dbReference>
<protein>
    <submittedName>
        <fullName evidence="2">Uncharacterized protein</fullName>
    </submittedName>
</protein>
<dbReference type="Proteomes" id="UP000054854">
    <property type="component" value="Unassembled WGS sequence"/>
</dbReference>
<dbReference type="EMBL" id="LNXX01000007">
    <property type="protein sequence ID" value="KTC92160.1"/>
    <property type="molecule type" value="Genomic_DNA"/>
</dbReference>
<reference evidence="2 4" key="2">
    <citation type="submission" date="2018-06" db="EMBL/GenBank/DDBJ databases">
        <authorList>
            <consortium name="Pathogen Informatics"/>
            <person name="Doyle S."/>
        </authorList>
    </citation>
    <scope>NUCLEOTIDE SEQUENCE [LARGE SCALE GENOMIC DNA]</scope>
    <source>
        <strain evidence="2 4">NCTC12438</strain>
    </source>
</reference>
<evidence type="ECO:0000313" key="2">
    <source>
        <dbReference type="EMBL" id="STX33536.1"/>
    </source>
</evidence>
<gene>
    <name evidence="1" type="ORF">Lcin_0939</name>
    <name evidence="2" type="ORF">NCTC12438_00107</name>
</gene>
<organism evidence="2 4">
    <name type="scientific">Legionella cincinnatiensis</name>
    <dbReference type="NCBI Taxonomy" id="28085"/>
    <lineage>
        <taxon>Bacteria</taxon>
        <taxon>Pseudomonadati</taxon>
        <taxon>Pseudomonadota</taxon>
        <taxon>Gammaproteobacteria</taxon>
        <taxon>Legionellales</taxon>
        <taxon>Legionellaceae</taxon>
        <taxon>Legionella</taxon>
    </lineage>
</organism>
<evidence type="ECO:0000313" key="3">
    <source>
        <dbReference type="Proteomes" id="UP000054854"/>
    </source>
</evidence>
<dbReference type="AlphaFoldDB" id="A0A378IEX7"/>
<sequence length="456" mass="52068">MYDKTQDNPQKQHMGSLNVINSATHKKDGFRLYICSPIQYHEDGKIAQILAPEIRFRANKKLNGKSIGYALKEKNSPICFQMIMNIINKIILEDIQLAQHKHKVLINKLWNGLTYEHKTEVIRTIYEKKPLLLSSRESVYNTIIEGNNAKEFFNIVCHNHPISTPSTVPPEQASRIIFIDAKVYLLRHGRESVALYSKKHPHECCIVHNKSALENVLKLHKGRDQTITLAVFADNNFNKKKKCLDWTLETVGDELGKIAKAHPCIGHLNLFTCYSGSLDVTKLHDAICFEKSTGSQDLSRSLSIYPKCSLPENNPFEMSTIAHQICQIVFPAIHEKERGPLVISASPRYIHNNESRFIGSSQGVPYYPHSFSDEEDPLLHYKRITVFIGDPKLFQGICLSKANEQKKSHYKVTLGEKDHHMKTQEHGLLLVYGFFKQSIKESIPDPVSEHIINHRS</sequence>
<name>A0A378IEX7_9GAMM</name>